<dbReference type="Gene3D" id="3.40.50.1820">
    <property type="entry name" value="alpha/beta hydrolase"/>
    <property type="match status" value="1"/>
</dbReference>
<sequence>MVLKSRNKEPSVETDAVKETSHEDDTPKETQEHHKSHHKKKRAKHDDESQSYASKRLVFMFGAVIGVLLAAYLGAHRHKDFDKLFDLQDYVDDWRGFLPENIRSVLSDFDFATPSQQDLTENFSVGKAMKKDYGLTSKFPVVMVPGVISTGLESWGTAGVEGCPSQPHFRKRLWGSMYMIRTMFLDKVCWLKHIMLDPITGLDPEGITVRAAQGFEAADFFITGYWIWGKIIQNLAAIGYDPNMMITAAYDWRLAYMDLERRDTYFSTMKAQIELQKKVSNQKTILIGHSMGAQVAYYFMKWVEAEGEYFGNGGPNWINDNIAAFVDISGSALGAPKAVPALLSGEMKDTVQLNALAVYGLEKFFSRRERVDMLRTFGGIPSMFPKGGDLIWGTLEDGSADDELSPNKNETFADFIRFDEAVGTFSSRNLTMADSLDYLLDMSPTWFQDRVREQYSFGFATTPAELQANNQKFSTWSNPLEAPLPNAPDMKIYCFYGVGNPTERAYMYQEEQNKTLAKLNITIKAPNNEKSPVFFTDGDGTLPLLTHSMCHKWKTSRYYNPGGSPVKVVEIKHEPDRFDIRGGAKTAEHVDILGSAELNELILKVASGRDDLIEERQITNLSRWVSEMDFAL</sequence>
<feature type="region of interest" description="Disordered" evidence="1">
    <location>
        <begin position="1"/>
        <end position="49"/>
    </location>
</feature>
<dbReference type="GO" id="GO:0006629">
    <property type="term" value="P:lipid metabolic process"/>
    <property type="evidence" value="ECO:0007669"/>
    <property type="project" value="InterPro"/>
</dbReference>
<keyword evidence="2" id="KW-0472">Membrane</keyword>
<dbReference type="RefSeq" id="XP_020068194.1">
    <property type="nucleotide sequence ID" value="XM_020215845.1"/>
</dbReference>
<dbReference type="OMA" id="FYFLKWV"/>
<reference evidence="3 4" key="1">
    <citation type="journal article" date="2016" name="Proc. Natl. Acad. Sci. U.S.A.">
        <title>Comparative genomics of biotechnologically important yeasts.</title>
        <authorList>
            <person name="Riley R."/>
            <person name="Haridas S."/>
            <person name="Wolfe K.H."/>
            <person name="Lopes M.R."/>
            <person name="Hittinger C.T."/>
            <person name="Goeker M."/>
            <person name="Salamov A.A."/>
            <person name="Wisecaver J.H."/>
            <person name="Long T.M."/>
            <person name="Calvey C.H."/>
            <person name="Aerts A.L."/>
            <person name="Barry K.W."/>
            <person name="Choi C."/>
            <person name="Clum A."/>
            <person name="Coughlan A.Y."/>
            <person name="Deshpande S."/>
            <person name="Douglass A.P."/>
            <person name="Hanson S.J."/>
            <person name="Klenk H.-P."/>
            <person name="LaButti K.M."/>
            <person name="Lapidus A."/>
            <person name="Lindquist E.A."/>
            <person name="Lipzen A.M."/>
            <person name="Meier-Kolthoff J.P."/>
            <person name="Ohm R.A."/>
            <person name="Otillar R.P."/>
            <person name="Pangilinan J.L."/>
            <person name="Peng Y."/>
            <person name="Rokas A."/>
            <person name="Rosa C.A."/>
            <person name="Scheuner C."/>
            <person name="Sibirny A.A."/>
            <person name="Slot J.C."/>
            <person name="Stielow J.B."/>
            <person name="Sun H."/>
            <person name="Kurtzman C.P."/>
            <person name="Blackwell M."/>
            <person name="Grigoriev I.V."/>
            <person name="Jeffries T.W."/>
        </authorList>
    </citation>
    <scope>NUCLEOTIDE SEQUENCE [LARGE SCALE GENOMIC DNA]</scope>
    <source>
        <strain evidence="4">ATCC 18201 / CBS 1600 / BCRC 20928 / JCM 3617 / NBRC 0987 / NRRL Y-1542</strain>
    </source>
</reference>
<dbReference type="PANTHER" id="PTHR11440">
    <property type="entry name" value="LECITHIN-CHOLESTEROL ACYLTRANSFERASE-RELATED"/>
    <property type="match status" value="1"/>
</dbReference>
<dbReference type="Proteomes" id="UP000094389">
    <property type="component" value="Unassembled WGS sequence"/>
</dbReference>
<feature type="transmembrane region" description="Helical" evidence="2">
    <location>
        <begin position="57"/>
        <end position="75"/>
    </location>
</feature>
<dbReference type="Pfam" id="PF02450">
    <property type="entry name" value="LCAT"/>
    <property type="match status" value="1"/>
</dbReference>
<dbReference type="STRING" id="983966.A0A1E4RVQ5"/>
<keyword evidence="2" id="KW-1133">Transmembrane helix</keyword>
<organism evidence="3 4">
    <name type="scientific">Cyberlindnera jadinii (strain ATCC 18201 / CBS 1600 / BCRC 20928 / JCM 3617 / NBRC 0987 / NRRL Y-1542)</name>
    <name type="common">Torula yeast</name>
    <name type="synonym">Candida utilis</name>
    <dbReference type="NCBI Taxonomy" id="983966"/>
    <lineage>
        <taxon>Eukaryota</taxon>
        <taxon>Fungi</taxon>
        <taxon>Dikarya</taxon>
        <taxon>Ascomycota</taxon>
        <taxon>Saccharomycotina</taxon>
        <taxon>Saccharomycetes</taxon>
        <taxon>Phaffomycetales</taxon>
        <taxon>Phaffomycetaceae</taxon>
        <taxon>Cyberlindnera</taxon>
    </lineage>
</organism>
<feature type="compositionally biased region" description="Basic residues" evidence="1">
    <location>
        <begin position="34"/>
        <end position="43"/>
    </location>
</feature>
<evidence type="ECO:0000256" key="2">
    <source>
        <dbReference type="SAM" id="Phobius"/>
    </source>
</evidence>
<dbReference type="OrthoDB" id="190846at2759"/>
<feature type="compositionally biased region" description="Basic and acidic residues" evidence="1">
    <location>
        <begin position="1"/>
        <end position="33"/>
    </location>
</feature>
<keyword evidence="3" id="KW-0808">Transferase</keyword>
<dbReference type="SUPFAM" id="SSF53474">
    <property type="entry name" value="alpha/beta-Hydrolases"/>
    <property type="match status" value="1"/>
</dbReference>
<keyword evidence="4" id="KW-1185">Reference proteome</keyword>
<dbReference type="GeneID" id="30990241"/>
<evidence type="ECO:0000256" key="1">
    <source>
        <dbReference type="SAM" id="MobiDB-lite"/>
    </source>
</evidence>
<keyword evidence="3" id="KW-0012">Acyltransferase</keyword>
<evidence type="ECO:0000313" key="3">
    <source>
        <dbReference type="EMBL" id="ODV71155.1"/>
    </source>
</evidence>
<accession>A0A1E4RVQ5</accession>
<proteinExistence type="predicted"/>
<evidence type="ECO:0000313" key="4">
    <source>
        <dbReference type="Proteomes" id="UP000094389"/>
    </source>
</evidence>
<dbReference type="GO" id="GO:0008374">
    <property type="term" value="F:O-acyltransferase activity"/>
    <property type="evidence" value="ECO:0007669"/>
    <property type="project" value="InterPro"/>
</dbReference>
<dbReference type="EMBL" id="KV453943">
    <property type="protein sequence ID" value="ODV71155.1"/>
    <property type="molecule type" value="Genomic_DNA"/>
</dbReference>
<dbReference type="InterPro" id="IPR029058">
    <property type="entry name" value="AB_hydrolase_fold"/>
</dbReference>
<name>A0A1E4RVQ5_CYBJN</name>
<dbReference type="AlphaFoldDB" id="A0A1E4RVQ5"/>
<dbReference type="InterPro" id="IPR003386">
    <property type="entry name" value="LACT/PDAT_acylTrfase"/>
</dbReference>
<gene>
    <name evidence="3" type="ORF">CYBJADRAFT_169575</name>
</gene>
<keyword evidence="2" id="KW-0812">Transmembrane</keyword>
<protein>
    <submittedName>
        <fullName evidence="3">Phospholipid:diacylglycerol acyltransferase</fullName>
    </submittedName>
</protein>